<proteinExistence type="predicted"/>
<protein>
    <submittedName>
        <fullName evidence="3">Phage terminase, large subunit</fullName>
    </submittedName>
</protein>
<dbReference type="PANTHER" id="PTHR41287:SF1">
    <property type="entry name" value="PROTEIN YMFN"/>
    <property type="match status" value="1"/>
</dbReference>
<dbReference type="InterPro" id="IPR027417">
    <property type="entry name" value="P-loop_NTPase"/>
</dbReference>
<sequence>MSEKNETNRIPYFEKTWQRHQRDLDDVASGKRSDIRFNKKLGIAYVVIIEKLKHFEGEKAGERIILESWQKKAIVINFGWQKKRLDKDGNPLLKNGKVQWVRRFNTSFYFITRKSGKSLLASAIGIAESILTIEKGNQIVSFATKKDQAKIVWKGCKKMIDSNKELSKKCTEAYSTLIVNPTDTTIKPLGRDSKTEDGLNIGFAIGDEIHAHPDRGMIEVVESSQGARVQPMMLYITTAGFDTASVGYQEYEYATKVLDGAIEDDSYFAFVCQLDKEDDPFDERVWYKANPNLGVSKSYDYMRKQAKQAKERSETLNNFLVKDLNRWVNASETFVQFSEWEVCGVDSFDTSDAKAVFAGVDLSRSDDFTAVATTYMMPDGTFYTTQHYYIPKDNVSARARELRAPLENWVLKGYITATPGATIDLDYIARDLIMKIDNGVDEICYDPYRAATLVSKIESESGFDSCVQIRQGYLTISEPTFNFRDMVRTKKLLHDKNPVTKWMVSNLSILTDASGNIKPDKTNQNRKIDGVAAIINTLARTIAYEPEPESVYESRGVRTV</sequence>
<dbReference type="InterPro" id="IPR005021">
    <property type="entry name" value="Terminase_largesu-like"/>
</dbReference>
<evidence type="ECO:0000259" key="2">
    <source>
        <dbReference type="Pfam" id="PF20441"/>
    </source>
</evidence>
<dbReference type="GO" id="GO:0004519">
    <property type="term" value="F:endonuclease activity"/>
    <property type="evidence" value="ECO:0007669"/>
    <property type="project" value="InterPro"/>
</dbReference>
<dbReference type="Pfam" id="PF03354">
    <property type="entry name" value="TerL_ATPase"/>
    <property type="match status" value="1"/>
</dbReference>
<feature type="domain" description="Terminase large subunit-like ATPase" evidence="1">
    <location>
        <begin position="101"/>
        <end position="255"/>
    </location>
</feature>
<evidence type="ECO:0000313" key="3">
    <source>
        <dbReference type="EMBL" id="SFV66700.1"/>
    </source>
</evidence>
<reference evidence="3" key="1">
    <citation type="submission" date="2016-10" db="EMBL/GenBank/DDBJ databases">
        <authorList>
            <person name="de Groot N.N."/>
        </authorList>
    </citation>
    <scope>NUCLEOTIDE SEQUENCE</scope>
</reference>
<gene>
    <name evidence="3" type="ORF">MNB_SM-5-600</name>
</gene>
<dbReference type="InterPro" id="IPR046461">
    <property type="entry name" value="TerL_ATPase"/>
</dbReference>
<dbReference type="Gene3D" id="3.40.50.300">
    <property type="entry name" value="P-loop containing nucleotide triphosphate hydrolases"/>
    <property type="match status" value="1"/>
</dbReference>
<dbReference type="AlphaFoldDB" id="A0A1W1CLC9"/>
<organism evidence="3">
    <name type="scientific">hydrothermal vent metagenome</name>
    <dbReference type="NCBI Taxonomy" id="652676"/>
    <lineage>
        <taxon>unclassified sequences</taxon>
        <taxon>metagenomes</taxon>
        <taxon>ecological metagenomes</taxon>
    </lineage>
</organism>
<evidence type="ECO:0000259" key="1">
    <source>
        <dbReference type="Pfam" id="PF03354"/>
    </source>
</evidence>
<dbReference type="Pfam" id="PF20441">
    <property type="entry name" value="TerL_nuclease"/>
    <property type="match status" value="1"/>
</dbReference>
<name>A0A1W1CLC9_9ZZZZ</name>
<dbReference type="PANTHER" id="PTHR41287">
    <property type="match status" value="1"/>
</dbReference>
<accession>A0A1W1CLC9</accession>
<dbReference type="EMBL" id="FPHH01000093">
    <property type="protein sequence ID" value="SFV66700.1"/>
    <property type="molecule type" value="Genomic_DNA"/>
</dbReference>
<dbReference type="InterPro" id="IPR046462">
    <property type="entry name" value="TerL_nuclease"/>
</dbReference>
<feature type="domain" description="Terminase large subunit-like endonuclease" evidence="2">
    <location>
        <begin position="262"/>
        <end position="543"/>
    </location>
</feature>